<protein>
    <submittedName>
        <fullName evidence="1">Inactive nicotinamidase</fullName>
    </submittedName>
</protein>
<dbReference type="STRING" id="33114.A0A2G2WIW9"/>
<sequence>MSDVSLLGVQTTNCIRQSVFDAVALEYQRVTVIINTTTAATPDIHIGRKELTSFLNRKKYNEMTMSALEKKHVRLAPLEIRFYLRDLLGSAYLKTAEAPIEQACGMRESSEIIFEAISKAVRTRHLFSNAIVGKGDDKVC</sequence>
<reference evidence="2" key="2">
    <citation type="journal article" date="2017" name="J. Anim. Genet.">
        <title>Multiple reference genome sequences of hot pepper reveal the massive evolution of plant disease resistance genes by retroduplication.</title>
        <authorList>
            <person name="Kim S."/>
            <person name="Park J."/>
            <person name="Yeom S.-I."/>
            <person name="Kim Y.-M."/>
            <person name="Seo E."/>
            <person name="Kim K.-T."/>
            <person name="Kim M.-S."/>
            <person name="Lee J.M."/>
            <person name="Cheong K."/>
            <person name="Shin H.-S."/>
            <person name="Kim S.-B."/>
            <person name="Han K."/>
            <person name="Lee J."/>
            <person name="Park M."/>
            <person name="Lee H.-A."/>
            <person name="Lee H.-Y."/>
            <person name="Lee Y."/>
            <person name="Oh S."/>
            <person name="Lee J.H."/>
            <person name="Choi E."/>
            <person name="Choi E."/>
            <person name="Lee S.E."/>
            <person name="Jeon J."/>
            <person name="Kim H."/>
            <person name="Choi G."/>
            <person name="Song H."/>
            <person name="Lee J."/>
            <person name="Lee S.-C."/>
            <person name="Kwon J.-K."/>
            <person name="Lee H.-Y."/>
            <person name="Koo N."/>
            <person name="Hong Y."/>
            <person name="Kim R.W."/>
            <person name="Kang W.-H."/>
            <person name="Huh J.H."/>
            <person name="Kang B.-C."/>
            <person name="Yang T.-J."/>
            <person name="Lee Y.-H."/>
            <person name="Bennetzen J.L."/>
            <person name="Choi D."/>
        </authorList>
    </citation>
    <scope>NUCLEOTIDE SEQUENCE [LARGE SCALE GENOMIC DNA]</scope>
    <source>
        <strain evidence="2">cv. PBC81</strain>
    </source>
</reference>
<gene>
    <name evidence="1" type="ORF">CQW23_14341</name>
</gene>
<evidence type="ECO:0000313" key="1">
    <source>
        <dbReference type="EMBL" id="PHT45183.1"/>
    </source>
</evidence>
<dbReference type="InterPro" id="IPR036380">
    <property type="entry name" value="Isochorismatase-like_sf"/>
</dbReference>
<comment type="caution">
    <text evidence="1">The sequence shown here is derived from an EMBL/GenBank/DDBJ whole genome shotgun (WGS) entry which is preliminary data.</text>
</comment>
<dbReference type="Proteomes" id="UP000224567">
    <property type="component" value="Unassembled WGS sequence"/>
</dbReference>
<dbReference type="OrthoDB" id="10261701at2759"/>
<name>A0A2G2WIW9_CAPBA</name>
<dbReference type="AlphaFoldDB" id="A0A2G2WIW9"/>
<proteinExistence type="predicted"/>
<dbReference type="PANTHER" id="PTHR47044">
    <property type="entry name" value="OS02G0276400 PROTEIN"/>
    <property type="match status" value="1"/>
</dbReference>
<evidence type="ECO:0000313" key="2">
    <source>
        <dbReference type="Proteomes" id="UP000224567"/>
    </source>
</evidence>
<reference evidence="1 2" key="1">
    <citation type="journal article" date="2017" name="Genome Biol.">
        <title>New reference genome sequences of hot pepper reveal the massive evolution of plant disease-resistance genes by retroduplication.</title>
        <authorList>
            <person name="Kim S."/>
            <person name="Park J."/>
            <person name="Yeom S.I."/>
            <person name="Kim Y.M."/>
            <person name="Seo E."/>
            <person name="Kim K.T."/>
            <person name="Kim M.S."/>
            <person name="Lee J.M."/>
            <person name="Cheong K."/>
            <person name="Shin H.S."/>
            <person name="Kim S.B."/>
            <person name="Han K."/>
            <person name="Lee J."/>
            <person name="Park M."/>
            <person name="Lee H.A."/>
            <person name="Lee H.Y."/>
            <person name="Lee Y."/>
            <person name="Oh S."/>
            <person name="Lee J.H."/>
            <person name="Choi E."/>
            <person name="Choi E."/>
            <person name="Lee S.E."/>
            <person name="Jeon J."/>
            <person name="Kim H."/>
            <person name="Choi G."/>
            <person name="Song H."/>
            <person name="Lee J."/>
            <person name="Lee S.C."/>
            <person name="Kwon J.K."/>
            <person name="Lee H.Y."/>
            <person name="Koo N."/>
            <person name="Hong Y."/>
            <person name="Kim R.W."/>
            <person name="Kang W.H."/>
            <person name="Huh J.H."/>
            <person name="Kang B.C."/>
            <person name="Yang T.J."/>
            <person name="Lee Y.H."/>
            <person name="Bennetzen J.L."/>
            <person name="Choi D."/>
        </authorList>
    </citation>
    <scope>NUCLEOTIDE SEQUENCE [LARGE SCALE GENOMIC DNA]</scope>
    <source>
        <strain evidence="2">cv. PBC81</strain>
    </source>
</reference>
<dbReference type="EMBL" id="MLFT02000006">
    <property type="protein sequence ID" value="PHT45183.1"/>
    <property type="molecule type" value="Genomic_DNA"/>
</dbReference>
<organism evidence="1 2">
    <name type="scientific">Capsicum baccatum</name>
    <name type="common">Peruvian pepper</name>
    <dbReference type="NCBI Taxonomy" id="33114"/>
    <lineage>
        <taxon>Eukaryota</taxon>
        <taxon>Viridiplantae</taxon>
        <taxon>Streptophyta</taxon>
        <taxon>Embryophyta</taxon>
        <taxon>Tracheophyta</taxon>
        <taxon>Spermatophyta</taxon>
        <taxon>Magnoliopsida</taxon>
        <taxon>eudicotyledons</taxon>
        <taxon>Gunneridae</taxon>
        <taxon>Pentapetalae</taxon>
        <taxon>asterids</taxon>
        <taxon>lamiids</taxon>
        <taxon>Solanales</taxon>
        <taxon>Solanaceae</taxon>
        <taxon>Solanoideae</taxon>
        <taxon>Capsiceae</taxon>
        <taxon>Capsicum</taxon>
    </lineage>
</organism>
<dbReference type="SUPFAM" id="SSF52499">
    <property type="entry name" value="Isochorismatase-like hydrolases"/>
    <property type="match status" value="1"/>
</dbReference>
<keyword evidence="2" id="KW-1185">Reference proteome</keyword>
<accession>A0A2G2WIW9</accession>